<keyword evidence="2" id="KW-0853">WD repeat</keyword>
<name>A0A1Y1S7N5_9MICR</name>
<evidence type="ECO:0000256" key="3">
    <source>
        <dbReference type="ARBA" id="ARBA00022737"/>
    </source>
</evidence>
<sequence>MPVVALSEVGLIIDVFGAKPVVYKATDYVTSSNRLVAYNNRMLRFINLDSMEQSQVEIEKAIELKMGPNGIYTAIKTQAEQLIIYKENKNHSKIENIDEFGINNSLLYYTSNDKMIILDLESNRPIYKSKIPKSISLLTNEAMILSNENKIIHIKGGTKMCESGELDIVEDKAFTVVNREATSESLIQLEKANKIRTHESGNSIVLLVETDYISKTYFAELDFYYLVRNSGGESFTILKYSKLGDIYDVGFLESAFYVVSGAQPARCMLYSTKTGKLIRRIRGATRNCVDFTANEKRVLCGAYGNLPGISTVVEKGEIICQFESLGASIFRWLNDDTHFLVATMNYFKGQNKIDVFDCYGRCTETMECKSLYKVDVFGNKTKSVAVDRPKDLRLIEKTESFDVGSLSMDLYNKMYSGNGEVEKKETRPLKKETERSRTVEAVAMEIEEAKKLRKKMQDGADLTVEEQNKVFGIGELEEELNSRMKGSS</sequence>
<dbReference type="InterPro" id="IPR013979">
    <property type="entry name" value="TIF_beta_prop-like"/>
</dbReference>
<dbReference type="GO" id="GO:0000049">
    <property type="term" value="F:tRNA binding"/>
    <property type="evidence" value="ECO:0007669"/>
    <property type="project" value="TreeGrafter"/>
</dbReference>
<dbReference type="GO" id="GO:0003743">
    <property type="term" value="F:translation initiation factor activity"/>
    <property type="evidence" value="ECO:0007669"/>
    <property type="project" value="UniProtKB-KW"/>
</dbReference>
<dbReference type="GO" id="GO:0043022">
    <property type="term" value="F:ribosome binding"/>
    <property type="evidence" value="ECO:0007669"/>
    <property type="project" value="TreeGrafter"/>
</dbReference>
<keyword evidence="3" id="KW-0677">Repeat</keyword>
<gene>
    <name evidence="6" type="ORF">ECANGB1_711</name>
</gene>
<proteinExistence type="predicted"/>
<evidence type="ECO:0000256" key="1">
    <source>
        <dbReference type="ARBA" id="ARBA00022540"/>
    </source>
</evidence>
<dbReference type="EMBL" id="LWDP01000020">
    <property type="protein sequence ID" value="ORD94449.1"/>
    <property type="molecule type" value="Genomic_DNA"/>
</dbReference>
<keyword evidence="1" id="KW-0396">Initiation factor</keyword>
<dbReference type="GO" id="GO:0022627">
    <property type="term" value="C:cytosolic small ribosomal subunit"/>
    <property type="evidence" value="ECO:0007669"/>
    <property type="project" value="TreeGrafter"/>
</dbReference>
<dbReference type="OrthoDB" id="2194683at2759"/>
<reference evidence="6 7" key="1">
    <citation type="journal article" date="2017" name="Environ. Microbiol.">
        <title>Decay of the glycolytic pathway and adaptation to intranuclear parasitism within Enterocytozoonidae microsporidia.</title>
        <authorList>
            <person name="Wiredu Boakye D."/>
            <person name="Jaroenlak P."/>
            <person name="Prachumwat A."/>
            <person name="Williams T.A."/>
            <person name="Bateman K.S."/>
            <person name="Itsathitphaisarn O."/>
            <person name="Sritunyalucksana K."/>
            <person name="Paszkiewicz K.H."/>
            <person name="Moore K.A."/>
            <person name="Stentiford G.D."/>
            <person name="Williams B.A."/>
        </authorList>
    </citation>
    <scope>NUCLEOTIDE SEQUENCE [LARGE SCALE GENOMIC DNA]</scope>
    <source>
        <strain evidence="6 7">GB1</strain>
    </source>
</reference>
<keyword evidence="4" id="KW-0648">Protein biosynthesis</keyword>
<dbReference type="Proteomes" id="UP000192639">
    <property type="component" value="Unassembled WGS sequence"/>
</dbReference>
<accession>A0A1Y1S7N5</accession>
<feature type="domain" description="Translation initiation factor beta propellor-like" evidence="5">
    <location>
        <begin position="198"/>
        <end position="374"/>
    </location>
</feature>
<dbReference type="VEuPathDB" id="MicrosporidiaDB:ECANGB1_711"/>
<dbReference type="InterPro" id="IPR011387">
    <property type="entry name" value="TIF2A"/>
</dbReference>
<evidence type="ECO:0000259" key="5">
    <source>
        <dbReference type="Pfam" id="PF08662"/>
    </source>
</evidence>
<dbReference type="PANTHER" id="PTHR13227">
    <property type="entry name" value="EUKARYOTIC TRANSLATION INITIATION FACTOR 2A"/>
    <property type="match status" value="1"/>
</dbReference>
<protein>
    <recommendedName>
        <fullName evidence="5">Translation initiation factor beta propellor-like domain-containing protein</fullName>
    </recommendedName>
</protein>
<dbReference type="GO" id="GO:0003729">
    <property type="term" value="F:mRNA binding"/>
    <property type="evidence" value="ECO:0007669"/>
    <property type="project" value="TreeGrafter"/>
</dbReference>
<keyword evidence="7" id="KW-1185">Reference proteome</keyword>
<evidence type="ECO:0000256" key="2">
    <source>
        <dbReference type="ARBA" id="ARBA00022574"/>
    </source>
</evidence>
<evidence type="ECO:0000313" key="7">
    <source>
        <dbReference type="Proteomes" id="UP000192639"/>
    </source>
</evidence>
<dbReference type="Pfam" id="PF08662">
    <property type="entry name" value="eIF2A"/>
    <property type="match status" value="1"/>
</dbReference>
<dbReference type="SUPFAM" id="SSF50978">
    <property type="entry name" value="WD40 repeat-like"/>
    <property type="match status" value="1"/>
</dbReference>
<comment type="caution">
    <text evidence="6">The sequence shown here is derived from an EMBL/GenBank/DDBJ whole genome shotgun (WGS) entry which is preliminary data.</text>
</comment>
<evidence type="ECO:0000313" key="6">
    <source>
        <dbReference type="EMBL" id="ORD94449.1"/>
    </source>
</evidence>
<organism evidence="6 7">
    <name type="scientific">Enterospora canceri</name>
    <dbReference type="NCBI Taxonomy" id="1081671"/>
    <lineage>
        <taxon>Eukaryota</taxon>
        <taxon>Fungi</taxon>
        <taxon>Fungi incertae sedis</taxon>
        <taxon>Microsporidia</taxon>
        <taxon>Enterocytozoonidae</taxon>
        <taxon>Enterospora</taxon>
    </lineage>
</organism>
<dbReference type="InterPro" id="IPR036322">
    <property type="entry name" value="WD40_repeat_dom_sf"/>
</dbReference>
<dbReference type="PANTHER" id="PTHR13227:SF0">
    <property type="entry name" value="EUKARYOTIC TRANSLATION INITIATION FACTOR 2A"/>
    <property type="match status" value="1"/>
</dbReference>
<evidence type="ECO:0000256" key="4">
    <source>
        <dbReference type="ARBA" id="ARBA00022917"/>
    </source>
</evidence>
<dbReference type="AlphaFoldDB" id="A0A1Y1S7N5"/>